<accession>A0A1G5D296</accession>
<dbReference type="AlphaFoldDB" id="A0A1G5D296"/>
<keyword evidence="1" id="KW-1133">Transmembrane helix</keyword>
<evidence type="ECO:0000256" key="1">
    <source>
        <dbReference type="SAM" id="Phobius"/>
    </source>
</evidence>
<dbReference type="OrthoDB" id="2002712at2"/>
<feature type="transmembrane region" description="Helical" evidence="1">
    <location>
        <begin position="38"/>
        <end position="59"/>
    </location>
</feature>
<feature type="transmembrane region" description="Helical" evidence="1">
    <location>
        <begin position="65"/>
        <end position="89"/>
    </location>
</feature>
<feature type="transmembrane region" description="Helical" evidence="1">
    <location>
        <begin position="6"/>
        <end position="26"/>
    </location>
</feature>
<sequence>MLQLSYLGIAFAFVFYLIFGITVKFMTLTVYEQNKARLGIILTSLFVFTVSSFSSGFIHVQSAQYIYGILFFLFSGIAMFIFVSLVVELHQISTRAKMRRFMLLFDIVDHYISEGKTNEEILDYLIVIQNLSVKEATDFLTFITDPTNHEFLSDVNAQIREAQLLKT</sequence>
<evidence type="ECO:0000313" key="2">
    <source>
        <dbReference type="EMBL" id="SCY08776.1"/>
    </source>
</evidence>
<proteinExistence type="predicted"/>
<protein>
    <submittedName>
        <fullName evidence="2">Uncharacterized protein</fullName>
    </submittedName>
</protein>
<dbReference type="RefSeq" id="WP_074461999.1">
    <property type="nucleotide sequence ID" value="NZ_FMUR01000007.1"/>
</dbReference>
<keyword evidence="1" id="KW-0812">Transmembrane</keyword>
<gene>
    <name evidence="2" type="ORF">SAMN02910451_01351</name>
</gene>
<name>A0A1G5D296_9FIRM</name>
<organism evidence="2 3">
    <name type="scientific">Butyrivibrio hungatei</name>
    <dbReference type="NCBI Taxonomy" id="185008"/>
    <lineage>
        <taxon>Bacteria</taxon>
        <taxon>Bacillati</taxon>
        <taxon>Bacillota</taxon>
        <taxon>Clostridia</taxon>
        <taxon>Lachnospirales</taxon>
        <taxon>Lachnospiraceae</taxon>
        <taxon>Butyrivibrio</taxon>
    </lineage>
</organism>
<reference evidence="3" key="1">
    <citation type="submission" date="2016-10" db="EMBL/GenBank/DDBJ databases">
        <authorList>
            <person name="Varghese N."/>
            <person name="Submissions S."/>
        </authorList>
    </citation>
    <scope>NUCLEOTIDE SEQUENCE [LARGE SCALE GENOMIC DNA]</scope>
    <source>
        <strain evidence="3">XBD2006</strain>
    </source>
</reference>
<dbReference type="EMBL" id="FMUR01000007">
    <property type="protein sequence ID" value="SCY08776.1"/>
    <property type="molecule type" value="Genomic_DNA"/>
</dbReference>
<keyword evidence="3" id="KW-1185">Reference proteome</keyword>
<dbReference type="Proteomes" id="UP000183047">
    <property type="component" value="Unassembled WGS sequence"/>
</dbReference>
<keyword evidence="1" id="KW-0472">Membrane</keyword>
<evidence type="ECO:0000313" key="3">
    <source>
        <dbReference type="Proteomes" id="UP000183047"/>
    </source>
</evidence>